<keyword evidence="5 10" id="KW-0805">Transcription regulation</keyword>
<keyword evidence="9 10" id="KW-0539">Nucleus</keyword>
<keyword evidence="3 10" id="KW-0863">Zinc-finger</keyword>
<dbReference type="Pfam" id="PF00105">
    <property type="entry name" value="zf-C4"/>
    <property type="match status" value="1"/>
</dbReference>
<evidence type="ECO:0000256" key="10">
    <source>
        <dbReference type="RuleBase" id="RU004334"/>
    </source>
</evidence>
<dbReference type="SUPFAM" id="SSF48508">
    <property type="entry name" value="Nuclear receptor ligand-binding domain"/>
    <property type="match status" value="1"/>
</dbReference>
<organism evidence="12 13">
    <name type="scientific">Lepeophtheirus salmonis</name>
    <name type="common">Salmon louse</name>
    <name type="synonym">Caligus salmonis</name>
    <dbReference type="NCBI Taxonomy" id="72036"/>
    <lineage>
        <taxon>Eukaryota</taxon>
        <taxon>Metazoa</taxon>
        <taxon>Ecdysozoa</taxon>
        <taxon>Arthropoda</taxon>
        <taxon>Crustacea</taxon>
        <taxon>Multicrustacea</taxon>
        <taxon>Hexanauplia</taxon>
        <taxon>Copepoda</taxon>
        <taxon>Siphonostomatoida</taxon>
        <taxon>Caligidae</taxon>
        <taxon>Lepeophtheirus</taxon>
    </lineage>
</organism>
<evidence type="ECO:0000256" key="4">
    <source>
        <dbReference type="ARBA" id="ARBA00022833"/>
    </source>
</evidence>
<dbReference type="Gene3D" id="1.10.565.10">
    <property type="entry name" value="Retinoid X Receptor"/>
    <property type="match status" value="1"/>
</dbReference>
<dbReference type="InterPro" id="IPR035500">
    <property type="entry name" value="NHR-like_dom_sf"/>
</dbReference>
<dbReference type="PANTHER" id="PTHR24086:SF15">
    <property type="entry name" value="NUCLEAR HORMONE RECEPTOR FTZ-F1"/>
    <property type="match status" value="1"/>
</dbReference>
<dbReference type="SMART" id="SM00430">
    <property type="entry name" value="HOLI"/>
    <property type="match status" value="1"/>
</dbReference>
<dbReference type="PANTHER" id="PTHR24086">
    <property type="entry name" value="NUCLEAR RECEPTOR SUBFAMILY 5 GROUP A"/>
    <property type="match status" value="1"/>
</dbReference>
<keyword evidence="4 10" id="KW-0862">Zinc</keyword>
<evidence type="ECO:0000256" key="8">
    <source>
        <dbReference type="ARBA" id="ARBA00023170"/>
    </source>
</evidence>
<dbReference type="GO" id="GO:0090575">
    <property type="term" value="C:RNA polymerase II transcription regulator complex"/>
    <property type="evidence" value="ECO:0007669"/>
    <property type="project" value="TreeGrafter"/>
</dbReference>
<dbReference type="GO" id="GO:0000978">
    <property type="term" value="F:RNA polymerase II cis-regulatory region sequence-specific DNA binding"/>
    <property type="evidence" value="ECO:0007669"/>
    <property type="project" value="TreeGrafter"/>
</dbReference>
<dbReference type="InterPro" id="IPR001723">
    <property type="entry name" value="Nuclear_hrmn_rcpt"/>
</dbReference>
<feature type="compositionally biased region" description="Low complexity" evidence="11">
    <location>
        <begin position="222"/>
        <end position="235"/>
    </location>
</feature>
<evidence type="ECO:0000256" key="6">
    <source>
        <dbReference type="ARBA" id="ARBA00023125"/>
    </source>
</evidence>
<feature type="region of interest" description="Disordered" evidence="11">
    <location>
        <begin position="222"/>
        <end position="253"/>
    </location>
</feature>
<evidence type="ECO:0000256" key="11">
    <source>
        <dbReference type="SAM" id="MobiDB-lite"/>
    </source>
</evidence>
<accession>A0A7R8CG86</accession>
<evidence type="ECO:0000313" key="12">
    <source>
        <dbReference type="EMBL" id="CAF2807701.1"/>
    </source>
</evidence>
<feature type="region of interest" description="Disordered" evidence="11">
    <location>
        <begin position="363"/>
        <end position="416"/>
    </location>
</feature>
<feature type="compositionally biased region" description="Low complexity" evidence="11">
    <location>
        <begin position="392"/>
        <end position="412"/>
    </location>
</feature>
<dbReference type="SMART" id="SM00399">
    <property type="entry name" value="ZnF_C4"/>
    <property type="match status" value="1"/>
</dbReference>
<keyword evidence="2 10" id="KW-0479">Metal-binding</keyword>
<feature type="compositionally biased region" description="Gly residues" evidence="11">
    <location>
        <begin position="167"/>
        <end position="177"/>
    </location>
</feature>
<keyword evidence="13" id="KW-1185">Reference proteome</keyword>
<dbReference type="OrthoDB" id="10006908at2759"/>
<evidence type="ECO:0000256" key="2">
    <source>
        <dbReference type="ARBA" id="ARBA00022723"/>
    </source>
</evidence>
<feature type="compositionally biased region" description="Low complexity" evidence="11">
    <location>
        <begin position="178"/>
        <end position="198"/>
    </location>
</feature>
<dbReference type="InterPro" id="IPR013088">
    <property type="entry name" value="Znf_NHR/GATA"/>
</dbReference>
<dbReference type="Gene3D" id="3.30.50.10">
    <property type="entry name" value="Erythroid Transcription Factor GATA-1, subunit A"/>
    <property type="match status" value="1"/>
</dbReference>
<keyword evidence="7 10" id="KW-0804">Transcription</keyword>
<feature type="compositionally biased region" description="Low complexity" evidence="11">
    <location>
        <begin position="367"/>
        <end position="384"/>
    </location>
</feature>
<dbReference type="InterPro" id="IPR001628">
    <property type="entry name" value="Znf_hrmn_rcpt"/>
</dbReference>
<name>A0A7R8CG86_LEPSM</name>
<evidence type="ECO:0000256" key="9">
    <source>
        <dbReference type="ARBA" id="ARBA00023242"/>
    </source>
</evidence>
<dbReference type="SUPFAM" id="SSF57716">
    <property type="entry name" value="Glucocorticoid receptor-like (DNA-binding domain)"/>
    <property type="match status" value="1"/>
</dbReference>
<sequence>MNEDGSIVMYFHHLFLLFLEQQHLQTGEGNSTYKNEIHILLIEDNNDDSTILISYTLLCGFSKRDADDKEQGICDFEKKNIFRILTNVDVFHQPHIQELPLAAPGSNHRSSSLILIKKEPNMSTSGSLSSGGSPPMVGGTLLPTMDMPIGNSFASLEDLSSVVHPLGLGGGGPGSGGNPVDSGSNNSPPTLSYSTSPTHNMLGLLPDNNSCNLFNPSAGLPTASSNNNSAGSTSGDFGPGVVGQSDQPDSKDGMEELCPVCGDKVSGYHYGLLTCESCKGFFKRTVQNKKVYTCVADRSCVIDKTQRKRCPYCRFQKCLDVGMKLEAVRHDRMRGGRNKFGPMYKRDRARKLQVLRQRQVIHGGVSMGPSSMNNTTTTTSSSASYGGGASGGMNSTSSPPSMNNNNNNNSPSIYGSPITHIKQEIQIPQVTSMTSSPDTSPSPVHLPGMISNPGGNPMGGDTPGSNPIIAQQTDPAGGIQWQINAAGKHQDIQSNQGTGKMPAIIREFLASLDDREWQSELYKLLQSQSFNQVEVDLFELLCKVLDHNLFAQVDWARNSYYFRELKVDDQMKLLQNSWSEMLILDQIHQRMHNHLPDETPLPNGQKFELLSLALLGVPSMSDSFQEITNKLQSLKFDSADYVCLKFVLLLNPEVRNLNNRTHVQECHEQVHRILLEYCVNCYPSVP</sequence>
<comment type="subcellular location">
    <subcellularLocation>
        <location evidence="1 10">Nucleus</location>
    </subcellularLocation>
</comment>
<dbReference type="AlphaFoldDB" id="A0A7R8CG86"/>
<dbReference type="Pfam" id="PF00104">
    <property type="entry name" value="Hormone_recep"/>
    <property type="match status" value="1"/>
</dbReference>
<dbReference type="PROSITE" id="PS00031">
    <property type="entry name" value="NUCLEAR_REC_DBD_1"/>
    <property type="match status" value="1"/>
</dbReference>
<dbReference type="Proteomes" id="UP000675881">
    <property type="component" value="Chromosome 11"/>
</dbReference>
<dbReference type="PROSITE" id="PS51843">
    <property type="entry name" value="NR_LBD"/>
    <property type="match status" value="1"/>
</dbReference>
<dbReference type="GO" id="GO:0009755">
    <property type="term" value="P:hormone-mediated signaling pathway"/>
    <property type="evidence" value="ECO:0007669"/>
    <property type="project" value="TreeGrafter"/>
</dbReference>
<dbReference type="EMBL" id="HG994590">
    <property type="protein sequence ID" value="CAF2807701.1"/>
    <property type="molecule type" value="Genomic_DNA"/>
</dbReference>
<dbReference type="PROSITE" id="PS51030">
    <property type="entry name" value="NUCLEAR_REC_DBD_2"/>
    <property type="match status" value="1"/>
</dbReference>
<evidence type="ECO:0000256" key="1">
    <source>
        <dbReference type="ARBA" id="ARBA00004123"/>
    </source>
</evidence>
<reference evidence="12" key="1">
    <citation type="submission" date="2021-02" db="EMBL/GenBank/DDBJ databases">
        <authorList>
            <person name="Bekaert M."/>
        </authorList>
    </citation>
    <scope>NUCLEOTIDE SEQUENCE</scope>
    <source>
        <strain evidence="12">IoA-00</strain>
    </source>
</reference>
<evidence type="ECO:0000256" key="7">
    <source>
        <dbReference type="ARBA" id="ARBA00023163"/>
    </source>
</evidence>
<keyword evidence="6 10" id="KW-0238">DNA-binding</keyword>
<feature type="region of interest" description="Disordered" evidence="11">
    <location>
        <begin position="165"/>
        <end position="199"/>
    </location>
</feature>
<feature type="non-terminal residue" evidence="12">
    <location>
        <position position="1"/>
    </location>
</feature>
<dbReference type="InterPro" id="IPR016355">
    <property type="entry name" value="NR5-like"/>
</dbReference>
<evidence type="ECO:0000313" key="13">
    <source>
        <dbReference type="Proteomes" id="UP000675881"/>
    </source>
</evidence>
<dbReference type="PRINTS" id="PR00047">
    <property type="entry name" value="STROIDFINGER"/>
</dbReference>
<dbReference type="GO" id="GO:0004879">
    <property type="term" value="F:nuclear receptor activity"/>
    <property type="evidence" value="ECO:0007669"/>
    <property type="project" value="InterPro"/>
</dbReference>
<keyword evidence="8 10" id="KW-0675">Receptor</keyword>
<dbReference type="CDD" id="cd07167">
    <property type="entry name" value="NR_DBD_Lrh-1_like"/>
    <property type="match status" value="1"/>
</dbReference>
<gene>
    <name evidence="12" type="ORF">LSAA_3391</name>
</gene>
<evidence type="ECO:0000256" key="3">
    <source>
        <dbReference type="ARBA" id="ARBA00022771"/>
    </source>
</evidence>
<evidence type="ECO:0000256" key="5">
    <source>
        <dbReference type="ARBA" id="ARBA00023015"/>
    </source>
</evidence>
<dbReference type="FunFam" id="3.30.50.10:FF:000006">
    <property type="entry name" value="Nuclear receptor subfamily 5 group A member"/>
    <property type="match status" value="1"/>
</dbReference>
<dbReference type="InterPro" id="IPR000536">
    <property type="entry name" value="Nucl_hrmn_rcpt_lig-bd"/>
</dbReference>
<dbReference type="GO" id="GO:0008270">
    <property type="term" value="F:zinc ion binding"/>
    <property type="evidence" value="ECO:0007669"/>
    <property type="project" value="UniProtKB-KW"/>
</dbReference>
<comment type="similarity">
    <text evidence="10">Belongs to the nuclear hormone receptor family.</text>
</comment>
<protein>
    <submittedName>
        <fullName evidence="12">NR5A3</fullName>
    </submittedName>
</protein>
<dbReference type="PRINTS" id="PR00398">
    <property type="entry name" value="STRDHORMONER"/>
</dbReference>
<dbReference type="GO" id="GO:0009888">
    <property type="term" value="P:tissue development"/>
    <property type="evidence" value="ECO:0007669"/>
    <property type="project" value="TreeGrafter"/>
</dbReference>
<proteinExistence type="inferred from homology"/>